<sequence>MKSVCFVTEKTIAIKIQLCTTKVFRIVSGSATQRVTIEEHVYMMAKNHNVTVIRDSQGLHAKSLTKMNAKTSPAIGWRIAKTQSAPTNVLAFPDSMEMVTNVRGLPLEKCADINECEMNLHNCGASQMCQNTVGGFTCVDRCSEGYQYVDGECVDVDECRQDGICDRRAECINTPGGYECKCDAGLTGDGKHCTPITDCSQQEDICDRHAFCIKSLKLCICQTGYVGDGITCNDVNECASMENPCENQEGNRCVNIKGGYICCDKDVDDDRCIRDKGAFCAGGCGLHAVCFNQTCQCMEGFVGNPHTRCIDVNECESNDMCAGVGQWCVNKMGGHICCSSDSKEPECQGVHIFKTNDGEVMLKYNETGDGLFVQHHASSSARNISGGTFITKQGFLKGEGLFPSVNVNRKNELMCTSYCPGHSECVDGVCRCVKGFGGNPLFGCEDIDECVTNNPCPNDKDTWCVNTIGSYHCCTPESTDTDCIGLEIASGPSGGLRLTGGGAHREAFLAATLNESFSGETLSQSIHEVHNFSAGEVLVVKNKVKTNVFEMKPVEGEVGLEIVADRGVDVPPIPPSKSFGLDLTTLAPVLTVTLPGVISTLGGASAVTTSIPITEIPVHTFATEAPVPIKNATSATFSHATDSHGIAISGEKLGESTSTVASFTSHESSGEELKTPFGTGDFTDRPDIRTLARSGSSHEDDDLIAQNTTYSAFTDIIGEVQLTAEEKVTPRTGVKYSYTDEGSGNDTAGTGTTLSGSSSEEDITKLLETTSGDGKSKPGTDSISFGTPKAEGTKVIAITGTSEEAAQRRTAQFGTTPLGSREASKEPKNGDYSTTEGPARASKGITGTTEILSSESTGKSSKPITGSTNEVGGTHKETKVLSSTSAGTSGSTSVGSTKSTSSESAETIAAAARLSTTTGSTTVRTIAEDEVLTTLIETSPGAGDSGAKATATSTRGSSEKEKTRTPLTATTEESSSFTETPTAGEKAEPKLEKSLKAKPSLENPSDHEEGLEISLAPTGKSTISKQSQKTGSTSAEGESSGEDLKDKGKADKNSIVVNVSTVSGAPNESAETGPLIGAEIVQFEKGEFGSISSGRARSPGGPKITDGTVLKALSGTQGSGPSLLEASVTKGPIDGDEVGLEIVHHGGTASPEVGLEIGPVRPRVTSKPGKPDIITDGEPSGSQEIIDGVAPKGTTKAPASGYSGVSEGSGEITPSESAAEFTRVPTSPVTGALETSGEPSTSSDLITTEQPDLVLSMGAPQKNDSTGTTPTAEQAGITTESTDRVLSTTTREEEVSVTTEQPDLVLSMGTRVETRTTAITKESESSSGGTKSTTAKIQGTTGTATTPSTTSTQGTSTPEMSATSSDAPKIDIDDTEGSGVERDEQPRKEKPTKAMSTIRKGSASPMTEEPTTIKESTVDKVTSTTSVEPASTSTPTTSSSSTASSVKTSPTLNPIPSKKSPSISSTSSLPALTTTSAAPTVTETPEIERKDIVGLGAERAPKDTTFGPSTRPEGESAEANVTTPTTITGSSSSTPTSNLPRDPGTHSSTGPPEITFQQTTAGGAKTTSAKTPGVASSTAKATQLTTEAEALTSPTGGSDVSSAVTEAEHGESTTAVDFTPSFRSSTKSSESEASTETEPKRTSISREATSTTLATQAKAMDPSTTFKPSGTSQSVSSTTGKASDGLSTTTLSTTGKTHGLSPTISKSSESLETTTSEKAEESAMSTTEGVRAQPITSSTSSDVSSTTEEAGISSSPSPDSKEELKSKVPTTPAETSELTSVKPKGSTTPAGPMGTSLTTKSPMKEIEGATTAPKSTPIVSGTGKENVTASISEEPVEATTGPETTDLVGLSTDGESESEKASQAESATTTSKPSSASSGITPAAKSQKGATSDKEPTSKVPTTSMTIGKGSTSPASISSTKTSSALPEVSAIISSSTESSFGSSTQDKTPTKTSPARSSKTPVFPEIATKHHTATTLIIPELPEEEGDRHKGAEKPPIPSFQKITPSTTPPTDSSTVTLNIPEELDRHEGARKLPTPRSDRTTPESSSTEPINLTTNDVITDKTLSSTPKNPANVTEETDESSQEQTSEVPTTKDTFILTTPTTKPAIQLGPSNTTKCTSGDQCGSDAYCERRTGACRCYPGFEGAPPLNPCHDVDECAAGLHKCDGSARCHNYVGGYACFCPMGFRKDDNGKCVDINECTESNGACCSTNATCINKLGSYGCVCNEGFFGDGYKCMPLEKRGCTEAEWAVANCGKNHMCLVDAKGAKDCSVCKMGFEMVDGECVDINECTEPGLNMCDKNAVCNNLMGTYACQCKKGFRGDGYMCEDEDECLMLPCHPQAECKNTPGSYECRCPLGFEGDGIKSCVNPTEQSCLEMEKFCGRTNHTACLSVRVFDGSLTSICECEPNYRFNMATRQCEDIDECAENRHNCDPASSVCVNEDGGFKCECLEGYEGTGGICVDVNECERGIAGCHSMAMCINQPGSCGCKCIHGFTGDGTQCNAMGREIENACTPEWQRLCKLENKTCHVDEEEVPQCGSCLEGHQPMNGTCLPVQKGGNCADPAKNTCDINAECIDVHPGRHFCTCKIGYIGDGLRCDGPNCHLDTRLCHNNANCMADGKCKCLPGFEGDGIENCTQIATSSFPSIGESTTPTTTTSAISASELSTTPRGGDVGTGANESSSTKEPKSVTSPHPHVESTLSTTLYSSSNLTTETTLIHGKSTTHTAEFTGTSSSTTIKPAAELTQPADTLSTIEEIGFKTTTEDDLSVVVESFGSTTGTPSDTSLPGKHGRCTPSDRSMCHELAICEIATGACRCKDGFTGDGYSNCTKFTPRPDCVTESTLCHPNAICDHHTRQCSCRSGYIGDGYVCNPDPQDCIIRKDLCSPEAICTGRRCKCVDGFTGDGVKCVSLYQRSVNCSECDLNAHCDDGMCKCNLGFFGNGLCCVPDPRDCVHFTGVCNPDATCDRDARQCKCNAGFLGDGISCFPVRSCRSDPNVCHADALCLPSGQCLCKHGFRGNGYDCSPITPMMRHELNEVANSCNNKCDGETELCIDGQCVCKHGFERHANGKCEDVNECFYSPCHHMATCTNTPGSFVCTCPDGYAGDGKTCIQHIKIGELGVFCEPDGMTLVLGNETTAFEGRIFVRGQAENPHCAKTFSALQHASKPYMFKVPFEHCNVRLEEQDTFATTVIVQKHPMFITTAADAYDLRCTYPVGVREVESHVNVSELTTSSTLTDNAHGPICKLTVTNEADESIAAAVVGQALRLRLEVSPNETYSILPRNCFAINIETGERYSLTDKAGCAIDDQLFPEWSRVRPSLTEAVFRTFKWPDSSMIRFQCDCSACIGPCPEMNCGRRREAAMRRFRFRRVRHIQNGIEFEERVNDDDYDEDEEEKALLSKIIDSKRLAFSSLVRVREEEEETRAQEQFDHWRSGMSALPEVSSVVHEDVLVCVRTILVFGMFVLTCVCLGVLIYSCIRRRRSKTSTSVQNSLAF</sequence>
<feature type="compositionally biased region" description="Polar residues" evidence="6">
    <location>
        <begin position="1645"/>
        <end position="1655"/>
    </location>
</feature>
<feature type="compositionally biased region" description="Low complexity" evidence="6">
    <location>
        <begin position="968"/>
        <end position="982"/>
    </location>
</feature>
<dbReference type="InterPro" id="IPR049883">
    <property type="entry name" value="NOTCH1_EGF-like"/>
</dbReference>
<feature type="compositionally biased region" description="Polar residues" evidence="6">
    <location>
        <begin position="767"/>
        <end position="785"/>
    </location>
</feature>
<dbReference type="PANTHER" id="PTHR24050">
    <property type="entry name" value="PA14 DOMAIN-CONTAINING PROTEIN"/>
    <property type="match status" value="1"/>
</dbReference>
<keyword evidence="11" id="KW-1185">Reference proteome</keyword>
<dbReference type="SUPFAM" id="SSF57196">
    <property type="entry name" value="EGF/Laminin"/>
    <property type="match status" value="3"/>
</dbReference>
<reference evidence="10" key="1">
    <citation type="submission" date="2023-07" db="EMBL/GenBank/DDBJ databases">
        <authorList>
            <consortium name="CYATHOMIX"/>
        </authorList>
    </citation>
    <scope>NUCLEOTIDE SEQUENCE</scope>
    <source>
        <strain evidence="10">N/A</strain>
    </source>
</reference>
<feature type="compositionally biased region" description="Basic and acidic residues" evidence="6">
    <location>
        <begin position="985"/>
        <end position="995"/>
    </location>
</feature>
<evidence type="ECO:0000256" key="7">
    <source>
        <dbReference type="SAM" id="Phobius"/>
    </source>
</evidence>
<gene>
    <name evidence="10" type="ORF">CYNAS_LOCUS8571</name>
</gene>
<keyword evidence="4" id="KW-1015">Disulfide bond</keyword>
<dbReference type="Gene3D" id="2.10.25.10">
    <property type="entry name" value="Laminin"/>
    <property type="match status" value="10"/>
</dbReference>
<feature type="domain" description="EGF-like" evidence="8">
    <location>
        <begin position="3072"/>
        <end position="3110"/>
    </location>
</feature>
<feature type="domain" description="EGF-like" evidence="8">
    <location>
        <begin position="2598"/>
        <end position="2636"/>
    </location>
</feature>
<feature type="compositionally biased region" description="Low complexity" evidence="6">
    <location>
        <begin position="1578"/>
        <end position="1592"/>
    </location>
</feature>
<dbReference type="InterPro" id="IPR001507">
    <property type="entry name" value="ZP_dom"/>
</dbReference>
<dbReference type="CDD" id="cd00054">
    <property type="entry name" value="EGF_CA"/>
    <property type="match status" value="10"/>
</dbReference>
<keyword evidence="1 5" id="KW-0245">EGF-like domain</keyword>
<dbReference type="InterPro" id="IPR056953">
    <property type="entry name" value="CUT_N"/>
</dbReference>
<dbReference type="Pfam" id="PF12947">
    <property type="entry name" value="EGF_3"/>
    <property type="match status" value="3"/>
</dbReference>
<feature type="compositionally biased region" description="Low complexity" evidence="6">
    <location>
        <begin position="747"/>
        <end position="758"/>
    </location>
</feature>
<feature type="domain" description="EGF-like" evidence="8">
    <location>
        <begin position="155"/>
        <end position="194"/>
    </location>
</feature>
<dbReference type="InterPro" id="IPR001881">
    <property type="entry name" value="EGF-like_Ca-bd_dom"/>
</dbReference>
<feature type="compositionally biased region" description="Low complexity" evidence="6">
    <location>
        <begin position="1911"/>
        <end position="1944"/>
    </location>
</feature>
<feature type="compositionally biased region" description="Low complexity" evidence="6">
    <location>
        <begin position="1669"/>
        <end position="1714"/>
    </location>
</feature>
<comment type="caution">
    <text evidence="10">The sequence shown here is derived from an EMBL/GenBank/DDBJ whole genome shotgun (WGS) entry which is preliminary data.</text>
</comment>
<feature type="domain" description="EGF-like" evidence="8">
    <location>
        <begin position="2286"/>
        <end position="2327"/>
    </location>
</feature>
<proteinExistence type="predicted"/>
<feature type="region of interest" description="Disordered" evidence="6">
    <location>
        <begin position="802"/>
        <end position="902"/>
    </location>
</feature>
<feature type="compositionally biased region" description="Polar residues" evidence="6">
    <location>
        <begin position="1899"/>
        <end position="1910"/>
    </location>
</feature>
<evidence type="ECO:0000256" key="5">
    <source>
        <dbReference type="PROSITE-ProRule" id="PRU00076"/>
    </source>
</evidence>
<dbReference type="PROSITE" id="PS01186">
    <property type="entry name" value="EGF_2"/>
    <property type="match status" value="12"/>
</dbReference>
<feature type="compositionally biased region" description="Low complexity" evidence="6">
    <location>
        <begin position="1200"/>
        <end position="1211"/>
    </location>
</feature>
<dbReference type="FunFam" id="2.10.25.10:FF:000038">
    <property type="entry name" value="Fibrillin 2"/>
    <property type="match status" value="8"/>
</dbReference>
<feature type="compositionally biased region" description="Low complexity" evidence="6">
    <location>
        <begin position="1325"/>
        <end position="1358"/>
    </location>
</feature>
<feature type="compositionally biased region" description="Polar residues" evidence="6">
    <location>
        <begin position="1812"/>
        <end position="1831"/>
    </location>
</feature>
<evidence type="ECO:0000256" key="4">
    <source>
        <dbReference type="ARBA" id="ARBA00023157"/>
    </source>
</evidence>
<feature type="region of interest" description="Disordered" evidence="6">
    <location>
        <begin position="663"/>
        <end position="686"/>
    </location>
</feature>
<accession>A0AA36GQZ8</accession>
<feature type="compositionally biased region" description="Low complexity" evidence="6">
    <location>
        <begin position="2646"/>
        <end position="2667"/>
    </location>
</feature>
<feature type="compositionally biased region" description="Polar residues" evidence="6">
    <location>
        <begin position="2044"/>
        <end position="2074"/>
    </location>
</feature>
<organism evidence="10 11">
    <name type="scientific">Cylicocyclus nassatus</name>
    <name type="common">Nematode worm</name>
    <dbReference type="NCBI Taxonomy" id="53992"/>
    <lineage>
        <taxon>Eukaryota</taxon>
        <taxon>Metazoa</taxon>
        <taxon>Ecdysozoa</taxon>
        <taxon>Nematoda</taxon>
        <taxon>Chromadorea</taxon>
        <taxon>Rhabditida</taxon>
        <taxon>Rhabditina</taxon>
        <taxon>Rhabditomorpha</taxon>
        <taxon>Strongyloidea</taxon>
        <taxon>Strongylidae</taxon>
        <taxon>Cylicocyclus</taxon>
    </lineage>
</organism>
<evidence type="ECO:0000256" key="6">
    <source>
        <dbReference type="SAM" id="MobiDB-lite"/>
    </source>
</evidence>
<feature type="compositionally biased region" description="Polar residues" evidence="6">
    <location>
        <begin position="1019"/>
        <end position="1029"/>
    </location>
</feature>
<feature type="region of interest" description="Disordered" evidence="6">
    <location>
        <begin position="734"/>
        <end position="788"/>
    </location>
</feature>
<feature type="domain" description="EGF-like" evidence="8">
    <location>
        <begin position="2420"/>
        <end position="2461"/>
    </location>
</feature>
<feature type="region of interest" description="Disordered" evidence="6">
    <location>
        <begin position="2646"/>
        <end position="2701"/>
    </location>
</feature>
<keyword evidence="7" id="KW-0472">Membrane</keyword>
<evidence type="ECO:0000313" key="10">
    <source>
        <dbReference type="EMBL" id="CAJ0596588.1"/>
    </source>
</evidence>
<dbReference type="InterPro" id="IPR000152">
    <property type="entry name" value="EGF-type_Asp/Asn_hydroxyl_site"/>
</dbReference>
<keyword evidence="2" id="KW-0732">Signal</keyword>
<dbReference type="Gene3D" id="2.90.20.10">
    <property type="entry name" value="Plasmodium vivax P25 domain"/>
    <property type="match status" value="2"/>
</dbReference>
<dbReference type="SMART" id="SM00181">
    <property type="entry name" value="EGF"/>
    <property type="match status" value="26"/>
</dbReference>
<feature type="domain" description="EGF-like" evidence="8">
    <location>
        <begin position="2328"/>
        <end position="2367"/>
    </location>
</feature>
<feature type="compositionally biased region" description="Polar residues" evidence="6">
    <location>
        <begin position="1237"/>
        <end position="1250"/>
    </location>
</feature>
<dbReference type="Pfam" id="PF25057">
    <property type="entry name" value="CUT_N"/>
    <property type="match status" value="1"/>
</dbReference>
<evidence type="ECO:0000256" key="3">
    <source>
        <dbReference type="ARBA" id="ARBA00022737"/>
    </source>
</evidence>
<dbReference type="InterPro" id="IPR000742">
    <property type="entry name" value="EGF"/>
</dbReference>
<feature type="compositionally biased region" description="Low complexity" evidence="6">
    <location>
        <begin position="1619"/>
        <end position="1636"/>
    </location>
</feature>
<dbReference type="PROSITE" id="PS50026">
    <property type="entry name" value="EGF_3"/>
    <property type="match status" value="8"/>
</dbReference>
<feature type="domain" description="EGF-like" evidence="8">
    <location>
        <begin position="2196"/>
        <end position="2237"/>
    </location>
</feature>
<feature type="compositionally biased region" description="Low complexity" evidence="6">
    <location>
        <begin position="1736"/>
        <end position="1747"/>
    </location>
</feature>
<dbReference type="PROSITE" id="PS00010">
    <property type="entry name" value="ASX_HYDROXYL"/>
    <property type="match status" value="7"/>
</dbReference>
<dbReference type="SMART" id="SM00179">
    <property type="entry name" value="EGF_CA"/>
    <property type="match status" value="13"/>
</dbReference>
<feature type="domain" description="ZP" evidence="9">
    <location>
        <begin position="3121"/>
        <end position="3360"/>
    </location>
</feature>
<evidence type="ECO:0000259" key="9">
    <source>
        <dbReference type="PROSITE" id="PS51034"/>
    </source>
</evidence>
<feature type="region of interest" description="Disordered" evidence="6">
    <location>
        <begin position="937"/>
        <end position="1053"/>
    </location>
</feature>
<protein>
    <submittedName>
        <fullName evidence="10">Uncharacterized protein</fullName>
    </submittedName>
</protein>
<evidence type="ECO:0000313" key="11">
    <source>
        <dbReference type="Proteomes" id="UP001176961"/>
    </source>
</evidence>
<dbReference type="InterPro" id="IPR018097">
    <property type="entry name" value="EGF_Ca-bd_CS"/>
</dbReference>
<feature type="compositionally biased region" description="Low complexity" evidence="6">
    <location>
        <begin position="2005"/>
        <end position="2018"/>
    </location>
</feature>
<feature type="compositionally biased region" description="Low complexity" evidence="6">
    <location>
        <begin position="1863"/>
        <end position="1878"/>
    </location>
</feature>
<name>A0AA36GQZ8_CYLNA</name>
<dbReference type="Pfam" id="PF07645">
    <property type="entry name" value="EGF_CA"/>
    <property type="match status" value="8"/>
</dbReference>
<feature type="compositionally biased region" description="Low complexity" evidence="6">
    <location>
        <begin position="1559"/>
        <end position="1571"/>
    </location>
</feature>
<feature type="region of interest" description="Disordered" evidence="6">
    <location>
        <begin position="1149"/>
        <end position="2095"/>
    </location>
</feature>
<feature type="compositionally biased region" description="Polar residues" evidence="6">
    <location>
        <begin position="1262"/>
        <end position="1286"/>
    </location>
</feature>
<dbReference type="InterPro" id="IPR052235">
    <property type="entry name" value="Nephronectin_domain"/>
</dbReference>
<dbReference type="Proteomes" id="UP001176961">
    <property type="component" value="Unassembled WGS sequence"/>
</dbReference>
<evidence type="ECO:0000256" key="1">
    <source>
        <dbReference type="ARBA" id="ARBA00022536"/>
    </source>
</evidence>
<feature type="compositionally biased region" description="Low complexity" evidence="6">
    <location>
        <begin position="882"/>
        <end position="902"/>
    </location>
</feature>
<dbReference type="SMART" id="SM00241">
    <property type="entry name" value="ZP"/>
    <property type="match status" value="1"/>
</dbReference>
<dbReference type="PROSITE" id="PS51034">
    <property type="entry name" value="ZP_2"/>
    <property type="match status" value="1"/>
</dbReference>
<evidence type="ECO:0000259" key="8">
    <source>
        <dbReference type="PROSITE" id="PS50026"/>
    </source>
</evidence>
<feature type="compositionally biased region" description="Polar residues" evidence="6">
    <location>
        <begin position="1768"/>
        <end position="1801"/>
    </location>
</feature>
<feature type="compositionally biased region" description="Polar residues" evidence="6">
    <location>
        <begin position="1593"/>
        <end position="1604"/>
    </location>
</feature>
<dbReference type="PANTHER" id="PTHR24050:SF28">
    <property type="entry name" value="UROMODULIN-LIKE"/>
    <property type="match status" value="1"/>
</dbReference>
<comment type="caution">
    <text evidence="5">Lacks conserved residue(s) required for the propagation of feature annotation.</text>
</comment>
<feature type="transmembrane region" description="Helical" evidence="7">
    <location>
        <begin position="3455"/>
        <end position="3476"/>
    </location>
</feature>
<feature type="compositionally biased region" description="Low complexity" evidence="6">
    <location>
        <begin position="1419"/>
        <end position="1480"/>
    </location>
</feature>
<feature type="compositionally biased region" description="Low complexity" evidence="6">
    <location>
        <begin position="1522"/>
        <end position="1537"/>
    </location>
</feature>
<keyword evidence="7" id="KW-1133">Transmembrane helix</keyword>
<dbReference type="InterPro" id="IPR024731">
    <property type="entry name" value="NELL2-like_EGF"/>
</dbReference>
<dbReference type="EMBL" id="CATQJL010000223">
    <property type="protein sequence ID" value="CAJ0596588.1"/>
    <property type="molecule type" value="Genomic_DNA"/>
</dbReference>
<feature type="compositionally biased region" description="Basic and acidic residues" evidence="6">
    <location>
        <begin position="1042"/>
        <end position="1052"/>
    </location>
</feature>
<dbReference type="InterPro" id="IPR009030">
    <property type="entry name" value="Growth_fac_rcpt_cys_sf"/>
</dbReference>
<feature type="compositionally biased region" description="Basic and acidic residues" evidence="6">
    <location>
        <begin position="1379"/>
        <end position="1392"/>
    </location>
</feature>
<dbReference type="PROSITE" id="PS01187">
    <property type="entry name" value="EGF_CA"/>
    <property type="match status" value="7"/>
</dbReference>
<keyword evidence="3" id="KW-0677">Repeat</keyword>
<evidence type="ECO:0000256" key="2">
    <source>
        <dbReference type="ARBA" id="ARBA00022729"/>
    </source>
</evidence>
<feature type="compositionally biased region" description="Basic and acidic residues" evidence="6">
    <location>
        <begin position="2024"/>
        <end position="2043"/>
    </location>
</feature>
<feature type="compositionally biased region" description="Polar residues" evidence="6">
    <location>
        <begin position="1945"/>
        <end position="1961"/>
    </location>
</feature>
<feature type="compositionally biased region" description="Polar residues" evidence="6">
    <location>
        <begin position="845"/>
        <end position="871"/>
    </location>
</feature>
<feature type="compositionally biased region" description="Polar residues" evidence="6">
    <location>
        <begin position="1545"/>
        <end position="1558"/>
    </location>
</feature>
<feature type="domain" description="EGF-like" evidence="8">
    <location>
        <begin position="2154"/>
        <end position="2192"/>
    </location>
</feature>
<keyword evidence="7" id="KW-0812">Transmembrane</keyword>
<dbReference type="SUPFAM" id="SSF57184">
    <property type="entry name" value="Growth factor receptor domain"/>
    <property type="match status" value="3"/>
</dbReference>
<feature type="compositionally biased region" description="Polar residues" evidence="6">
    <location>
        <begin position="802"/>
        <end position="818"/>
    </location>
</feature>
<dbReference type="GO" id="GO:0005509">
    <property type="term" value="F:calcium ion binding"/>
    <property type="evidence" value="ECO:0007669"/>
    <property type="project" value="InterPro"/>
</dbReference>